<dbReference type="InterPro" id="IPR031160">
    <property type="entry name" value="F_BAR_dom"/>
</dbReference>
<dbReference type="CDD" id="cd07652">
    <property type="entry name" value="F-BAR_Rgd1"/>
    <property type="match status" value="1"/>
</dbReference>
<feature type="compositionally biased region" description="Polar residues" evidence="3">
    <location>
        <begin position="424"/>
        <end position="448"/>
    </location>
</feature>
<gene>
    <name evidence="6" type="primary">RGD1</name>
    <name evidence="6" type="ORF">Sste5346_008153</name>
</gene>
<evidence type="ECO:0000256" key="2">
    <source>
        <dbReference type="PROSITE-ProRule" id="PRU01077"/>
    </source>
</evidence>
<keyword evidence="2" id="KW-0175">Coiled coil</keyword>
<dbReference type="SUPFAM" id="SSF48350">
    <property type="entry name" value="GTPase activation domain, GAP"/>
    <property type="match status" value="1"/>
</dbReference>
<feature type="compositionally biased region" description="Low complexity" evidence="3">
    <location>
        <begin position="497"/>
        <end position="507"/>
    </location>
</feature>
<feature type="region of interest" description="Disordered" evidence="3">
    <location>
        <begin position="1"/>
        <end position="80"/>
    </location>
</feature>
<evidence type="ECO:0000256" key="3">
    <source>
        <dbReference type="SAM" id="MobiDB-lite"/>
    </source>
</evidence>
<dbReference type="PANTHER" id="PTHR23176">
    <property type="entry name" value="RHO/RAC/CDC GTPASE-ACTIVATING PROTEIN"/>
    <property type="match status" value="1"/>
</dbReference>
<feature type="compositionally biased region" description="Polar residues" evidence="3">
    <location>
        <begin position="23"/>
        <end position="33"/>
    </location>
</feature>
<protein>
    <submittedName>
        <fullName evidence="6">Rho GTPase-activating protein</fullName>
    </submittedName>
</protein>
<dbReference type="InterPro" id="IPR050729">
    <property type="entry name" value="Rho-GAP"/>
</dbReference>
<dbReference type="SUPFAM" id="SSF103657">
    <property type="entry name" value="BAR/IMD domain-like"/>
    <property type="match status" value="1"/>
</dbReference>
<accession>A0ABR3YRS7</accession>
<evidence type="ECO:0000313" key="7">
    <source>
        <dbReference type="Proteomes" id="UP001583186"/>
    </source>
</evidence>
<proteinExistence type="predicted"/>
<organism evidence="6 7">
    <name type="scientific">Sporothrix stenoceras</name>
    <dbReference type="NCBI Taxonomy" id="5173"/>
    <lineage>
        <taxon>Eukaryota</taxon>
        <taxon>Fungi</taxon>
        <taxon>Dikarya</taxon>
        <taxon>Ascomycota</taxon>
        <taxon>Pezizomycotina</taxon>
        <taxon>Sordariomycetes</taxon>
        <taxon>Sordariomycetidae</taxon>
        <taxon>Ophiostomatales</taxon>
        <taxon>Ophiostomataceae</taxon>
        <taxon>Sporothrix</taxon>
    </lineage>
</organism>
<dbReference type="Gene3D" id="1.10.555.10">
    <property type="entry name" value="Rho GTPase activation protein"/>
    <property type="match status" value="1"/>
</dbReference>
<reference evidence="6 7" key="1">
    <citation type="journal article" date="2024" name="IMA Fungus">
        <title>IMA Genome - F19 : A genome assembly and annotation guide to empower mycologists, including annotated draft genome sequences of Ceratocystis pirilliformis, Diaporthe australafricana, Fusarium ophioides, Paecilomyces lecythidis, and Sporothrix stenoceras.</title>
        <authorList>
            <person name="Aylward J."/>
            <person name="Wilson A.M."/>
            <person name="Visagie C.M."/>
            <person name="Spraker J."/>
            <person name="Barnes I."/>
            <person name="Buitendag C."/>
            <person name="Ceriani C."/>
            <person name="Del Mar Angel L."/>
            <person name="du Plessis D."/>
            <person name="Fuchs T."/>
            <person name="Gasser K."/>
            <person name="Kramer D."/>
            <person name="Li W."/>
            <person name="Munsamy K."/>
            <person name="Piso A."/>
            <person name="Price J.L."/>
            <person name="Sonnekus B."/>
            <person name="Thomas C."/>
            <person name="van der Nest A."/>
            <person name="van Dijk A."/>
            <person name="van Heerden A."/>
            <person name="van Vuuren N."/>
            <person name="Yilmaz N."/>
            <person name="Duong T.A."/>
            <person name="van der Merwe N.A."/>
            <person name="Wingfield M.J."/>
            <person name="Wingfield B.D."/>
        </authorList>
    </citation>
    <scope>NUCLEOTIDE SEQUENCE [LARGE SCALE GENOMIC DNA]</scope>
    <source>
        <strain evidence="6 7">CMW 5346</strain>
    </source>
</reference>
<feature type="domain" description="Rho-GAP" evidence="4">
    <location>
        <begin position="636"/>
        <end position="827"/>
    </location>
</feature>
<dbReference type="SMART" id="SM00055">
    <property type="entry name" value="FCH"/>
    <property type="match status" value="1"/>
</dbReference>
<dbReference type="Proteomes" id="UP001583186">
    <property type="component" value="Unassembled WGS sequence"/>
</dbReference>
<feature type="region of interest" description="Disordered" evidence="3">
    <location>
        <begin position="532"/>
        <end position="628"/>
    </location>
</feature>
<feature type="compositionally biased region" description="Low complexity" evidence="3">
    <location>
        <begin position="407"/>
        <end position="420"/>
    </location>
</feature>
<dbReference type="PROSITE" id="PS51741">
    <property type="entry name" value="F_BAR"/>
    <property type="match status" value="1"/>
</dbReference>
<evidence type="ECO:0000259" key="5">
    <source>
        <dbReference type="PROSITE" id="PS51741"/>
    </source>
</evidence>
<dbReference type="EMBL" id="JAWCUI010000060">
    <property type="protein sequence ID" value="KAL1890637.1"/>
    <property type="molecule type" value="Genomic_DNA"/>
</dbReference>
<dbReference type="InterPro" id="IPR008936">
    <property type="entry name" value="Rho_GTPase_activation_prot"/>
</dbReference>
<keyword evidence="7" id="KW-1185">Reference proteome</keyword>
<feature type="compositionally biased region" description="Low complexity" evidence="3">
    <location>
        <begin position="52"/>
        <end position="67"/>
    </location>
</feature>
<evidence type="ECO:0000256" key="1">
    <source>
        <dbReference type="ARBA" id="ARBA00022468"/>
    </source>
</evidence>
<feature type="compositionally biased region" description="Polar residues" evidence="3">
    <location>
        <begin position="562"/>
        <end position="577"/>
    </location>
</feature>
<comment type="caution">
    <text evidence="6">The sequence shown here is derived from an EMBL/GenBank/DDBJ whole genome shotgun (WGS) entry which is preliminary data.</text>
</comment>
<dbReference type="Gene3D" id="1.20.1270.60">
    <property type="entry name" value="Arfaptin homology (AH) domain/BAR domain"/>
    <property type="match status" value="1"/>
</dbReference>
<feature type="compositionally biased region" description="Low complexity" evidence="3">
    <location>
        <begin position="547"/>
        <end position="557"/>
    </location>
</feature>
<name>A0ABR3YRS7_9PEZI</name>
<feature type="domain" description="F-BAR" evidence="5">
    <location>
        <begin position="82"/>
        <end position="357"/>
    </location>
</feature>
<keyword evidence="1" id="KW-0343">GTPase activation</keyword>
<dbReference type="Pfam" id="PF00620">
    <property type="entry name" value="RhoGAP"/>
    <property type="match status" value="1"/>
</dbReference>
<feature type="compositionally biased region" description="Polar residues" evidence="3">
    <location>
        <begin position="487"/>
        <end position="496"/>
    </location>
</feature>
<dbReference type="SMART" id="SM00324">
    <property type="entry name" value="RhoGAP"/>
    <property type="match status" value="1"/>
</dbReference>
<dbReference type="PANTHER" id="PTHR23176:SF136">
    <property type="entry name" value="RHO GTPASE ACTIVATOR (RGD1)"/>
    <property type="match status" value="1"/>
</dbReference>
<dbReference type="InterPro" id="IPR027267">
    <property type="entry name" value="AH/BAR_dom_sf"/>
</dbReference>
<evidence type="ECO:0000313" key="6">
    <source>
        <dbReference type="EMBL" id="KAL1890637.1"/>
    </source>
</evidence>
<feature type="compositionally biased region" description="Polar residues" evidence="3">
    <location>
        <begin position="386"/>
        <end position="406"/>
    </location>
</feature>
<sequence length="830" mass="88805">MAAASDYPNAASGLSPDDRRGSLQFQTSPTTATMPPGTFGELDGTSVADTLAVGGAPTTGPPGADAPMVASPTQTTNGHELPAPVQEVLQSEIGIVTMLNRLKSSIGTAKEFALFLKKRAQLEEDYSAGMRKLARTTQDGMSRTDPGQGSSTFGGAFGEMMDIHGRMADNGYQFSMSLHQMHEDLLELASIAEKNRKGWKQTGLAAEQRVADLETATRKSKAKYDSLAEEYDRARTGDMSSRRGGFGFKGPKSAAQLEEDLLRKVQVSDEDYHNRVDTLSRERAELLATGRPEIIKALQDLVRECDGGMVLQVQKYASFSEKLLLSNGLSISPIKSVQKPDARSLREVVTSIDTERDLNNYLSGFQPKVPPKTGEPKYERHAVLGGSSSTTQQPSLSATPARTHTFSQSVSQPASAQQPAYSDSLHSPQPPATANSQMYGSVGQSGFRASTGPVPGSSHERSFSYSSGYGPNNGVAPPPGGGPPTLDTPQQPLQIRNSVSNSGSAPAPGGGENVAPYSPTAVGAGIPSSRFYTPPAASNPPYGGGAPASQGPPQLGALPFQTGPSLTSSDATSSLPSQQQHQQHQQMSQGANGPPNPLMQHPPTGGNTVSAVPQQQGGAMVGQGQVGQPSRPMFGVSLDVLYERDSVAVPQVVYQCIQAVDLFGLTVEGIYRLSGSLPHVNKLKSMFDTDSNSPNLDFRNPENFFHDVNSVAGLLKQFFRDLPDPLLTRQQYDRLIEAAQHEDDTVRRDSLHAVINDLPDPNYATLRALILHLNRVVENAPVTRMTSQNLAIVFGPTLMGAGMGDPEKTRWHVRVIDTILQNTYQIFDED</sequence>
<dbReference type="InterPro" id="IPR001060">
    <property type="entry name" value="FCH_dom"/>
</dbReference>
<evidence type="ECO:0000259" key="4">
    <source>
        <dbReference type="PROSITE" id="PS50238"/>
    </source>
</evidence>
<dbReference type="InterPro" id="IPR000198">
    <property type="entry name" value="RhoGAP_dom"/>
</dbReference>
<dbReference type="Pfam" id="PF00611">
    <property type="entry name" value="FCH"/>
    <property type="match status" value="1"/>
</dbReference>
<dbReference type="PROSITE" id="PS50238">
    <property type="entry name" value="RHOGAP"/>
    <property type="match status" value="1"/>
</dbReference>
<feature type="region of interest" description="Disordered" evidence="3">
    <location>
        <begin position="385"/>
        <end position="518"/>
    </location>
</feature>